<comment type="cofactor">
    <cofactor evidence="8">
        <name>Zn(2+)</name>
        <dbReference type="ChEBI" id="CHEBI:29105"/>
    </cofactor>
    <text evidence="8">Binds 1 zinc ion.</text>
</comment>
<comment type="similarity">
    <text evidence="1 8">Belongs to the endoribonuclease YbeY family.</text>
</comment>
<dbReference type="EC" id="3.1.-.-" evidence="8"/>
<dbReference type="InterPro" id="IPR023091">
    <property type="entry name" value="MetalPrtase_cat_dom_sf_prd"/>
</dbReference>
<accession>A0ABW4YDV8</accession>
<name>A0ABW4YDV8_9GAMM</name>
<dbReference type="Pfam" id="PF02130">
    <property type="entry name" value="YbeY"/>
    <property type="match status" value="1"/>
</dbReference>
<keyword evidence="4 8" id="KW-0479">Metal-binding</keyword>
<evidence type="ECO:0000256" key="6">
    <source>
        <dbReference type="ARBA" id="ARBA00022801"/>
    </source>
</evidence>
<evidence type="ECO:0000256" key="5">
    <source>
        <dbReference type="ARBA" id="ARBA00022759"/>
    </source>
</evidence>
<dbReference type="PANTHER" id="PTHR46986">
    <property type="entry name" value="ENDORIBONUCLEASE YBEY, CHLOROPLASTIC"/>
    <property type="match status" value="1"/>
</dbReference>
<evidence type="ECO:0000256" key="3">
    <source>
        <dbReference type="ARBA" id="ARBA00022722"/>
    </source>
</evidence>
<feature type="binding site" evidence="8">
    <location>
        <position position="123"/>
    </location>
    <ligand>
        <name>Zn(2+)</name>
        <dbReference type="ChEBI" id="CHEBI:29105"/>
        <note>catalytic</note>
    </ligand>
</feature>
<evidence type="ECO:0000256" key="7">
    <source>
        <dbReference type="ARBA" id="ARBA00022833"/>
    </source>
</evidence>
<organism evidence="9 10">
    <name type="scientific">Thiorhodococcus fuscus</name>
    <dbReference type="NCBI Taxonomy" id="527200"/>
    <lineage>
        <taxon>Bacteria</taxon>
        <taxon>Pseudomonadati</taxon>
        <taxon>Pseudomonadota</taxon>
        <taxon>Gammaproteobacteria</taxon>
        <taxon>Chromatiales</taxon>
        <taxon>Chromatiaceae</taxon>
        <taxon>Thiorhodococcus</taxon>
    </lineage>
</organism>
<evidence type="ECO:0000256" key="1">
    <source>
        <dbReference type="ARBA" id="ARBA00010875"/>
    </source>
</evidence>
<dbReference type="RefSeq" id="WP_386028471.1">
    <property type="nucleotide sequence ID" value="NZ_JBHUHX010000052.1"/>
</dbReference>
<gene>
    <name evidence="8 9" type="primary">ybeY</name>
    <name evidence="9" type="ORF">ACFSJC_17460</name>
</gene>
<feature type="binding site" evidence="8">
    <location>
        <position position="133"/>
    </location>
    <ligand>
        <name>Zn(2+)</name>
        <dbReference type="ChEBI" id="CHEBI:29105"/>
        <note>catalytic</note>
    </ligand>
</feature>
<sequence length="168" mass="18716">MSVFVDVSLDLDLQVATDCADLPLPPRFERWAKAALAGRRERAAMTIRVVDPDEAAALNLQYRGRDYATNVLSFPFELPPGVASEDPISDLIGDLVICADVVRREALEQGKEPLAHWAHMVVHGVLHLLDYDHITDEQADEMETLEIGIMRGLGFAPPYENQVDLEDH</sequence>
<dbReference type="Gene3D" id="3.40.390.30">
    <property type="entry name" value="Metalloproteases ('zincins'), catalytic domain"/>
    <property type="match status" value="1"/>
</dbReference>
<feature type="binding site" evidence="8">
    <location>
        <position position="127"/>
    </location>
    <ligand>
        <name>Zn(2+)</name>
        <dbReference type="ChEBI" id="CHEBI:29105"/>
        <note>catalytic</note>
    </ligand>
</feature>
<keyword evidence="10" id="KW-1185">Reference proteome</keyword>
<dbReference type="EMBL" id="JBHUHX010000052">
    <property type="protein sequence ID" value="MFD2113638.1"/>
    <property type="molecule type" value="Genomic_DNA"/>
</dbReference>
<keyword evidence="2 8" id="KW-0690">Ribosome biogenesis</keyword>
<dbReference type="InterPro" id="IPR002036">
    <property type="entry name" value="YbeY"/>
</dbReference>
<keyword evidence="8" id="KW-0698">rRNA processing</keyword>
<comment type="function">
    <text evidence="8">Single strand-specific metallo-endoribonuclease involved in late-stage 70S ribosome quality control and in maturation of the 3' terminus of the 16S rRNA.</text>
</comment>
<comment type="subcellular location">
    <subcellularLocation>
        <location evidence="8">Cytoplasm</location>
    </subcellularLocation>
</comment>
<dbReference type="NCBIfam" id="TIGR00043">
    <property type="entry name" value="rRNA maturation RNase YbeY"/>
    <property type="match status" value="1"/>
</dbReference>
<protein>
    <recommendedName>
        <fullName evidence="8">Endoribonuclease YbeY</fullName>
        <ecNumber evidence="8">3.1.-.-</ecNumber>
    </recommendedName>
</protein>
<evidence type="ECO:0000313" key="10">
    <source>
        <dbReference type="Proteomes" id="UP001597337"/>
    </source>
</evidence>
<reference evidence="10" key="1">
    <citation type="journal article" date="2019" name="Int. J. Syst. Evol. Microbiol.">
        <title>The Global Catalogue of Microorganisms (GCM) 10K type strain sequencing project: providing services to taxonomists for standard genome sequencing and annotation.</title>
        <authorList>
            <consortium name="The Broad Institute Genomics Platform"/>
            <consortium name="The Broad Institute Genome Sequencing Center for Infectious Disease"/>
            <person name="Wu L."/>
            <person name="Ma J."/>
        </authorList>
    </citation>
    <scope>NUCLEOTIDE SEQUENCE [LARGE SCALE GENOMIC DNA]</scope>
    <source>
        <strain evidence="10">KACC 12597</strain>
    </source>
</reference>
<dbReference type="PANTHER" id="PTHR46986:SF1">
    <property type="entry name" value="ENDORIBONUCLEASE YBEY, CHLOROPLASTIC"/>
    <property type="match status" value="1"/>
</dbReference>
<keyword evidence="6 8" id="KW-0378">Hydrolase</keyword>
<evidence type="ECO:0000256" key="4">
    <source>
        <dbReference type="ARBA" id="ARBA00022723"/>
    </source>
</evidence>
<keyword evidence="8" id="KW-0963">Cytoplasm</keyword>
<dbReference type="SUPFAM" id="SSF55486">
    <property type="entry name" value="Metalloproteases ('zincins'), catalytic domain"/>
    <property type="match status" value="1"/>
</dbReference>
<keyword evidence="3 8" id="KW-0540">Nuclease</keyword>
<keyword evidence="5 8" id="KW-0255">Endonuclease</keyword>
<evidence type="ECO:0000313" key="9">
    <source>
        <dbReference type="EMBL" id="MFD2113638.1"/>
    </source>
</evidence>
<dbReference type="Proteomes" id="UP001597337">
    <property type="component" value="Unassembled WGS sequence"/>
</dbReference>
<evidence type="ECO:0000256" key="2">
    <source>
        <dbReference type="ARBA" id="ARBA00022517"/>
    </source>
</evidence>
<evidence type="ECO:0000256" key="8">
    <source>
        <dbReference type="HAMAP-Rule" id="MF_00009"/>
    </source>
</evidence>
<keyword evidence="7 8" id="KW-0862">Zinc</keyword>
<proteinExistence type="inferred from homology"/>
<comment type="caution">
    <text evidence="9">The sequence shown here is derived from an EMBL/GenBank/DDBJ whole genome shotgun (WGS) entry which is preliminary data.</text>
</comment>
<dbReference type="HAMAP" id="MF_00009">
    <property type="entry name" value="Endoribonucl_YbeY"/>
    <property type="match status" value="1"/>
</dbReference>